<keyword evidence="5" id="KW-0503">Monooxygenase</keyword>
<gene>
    <name evidence="7" type="ORF">PG993_000308</name>
</gene>
<comment type="similarity">
    <text evidence="5">Belongs to the cytochrome P450 family.</text>
</comment>
<dbReference type="PANTHER" id="PTHR24305:SF147">
    <property type="entry name" value="P450, PUTATIVE (EUROFUNG)-RELATED"/>
    <property type="match status" value="1"/>
</dbReference>
<keyword evidence="3 5" id="KW-0479">Metal-binding</keyword>
<evidence type="ECO:0000256" key="5">
    <source>
        <dbReference type="RuleBase" id="RU000461"/>
    </source>
</evidence>
<dbReference type="InterPro" id="IPR001128">
    <property type="entry name" value="Cyt_P450"/>
</dbReference>
<dbReference type="PANTHER" id="PTHR24305">
    <property type="entry name" value="CYTOCHROME P450"/>
    <property type="match status" value="1"/>
</dbReference>
<dbReference type="InterPro" id="IPR036396">
    <property type="entry name" value="Cyt_P450_sf"/>
</dbReference>
<proteinExistence type="inferred from homology"/>
<evidence type="ECO:0000256" key="1">
    <source>
        <dbReference type="ARBA" id="ARBA00001971"/>
    </source>
</evidence>
<keyword evidence="6" id="KW-0812">Transmembrane</keyword>
<evidence type="ECO:0000256" key="2">
    <source>
        <dbReference type="ARBA" id="ARBA00022617"/>
    </source>
</evidence>
<evidence type="ECO:0008006" key="9">
    <source>
        <dbReference type="Google" id="ProtNLM"/>
    </source>
</evidence>
<organism evidence="7 8">
    <name type="scientific">Apiospora rasikravindrae</name>
    <dbReference type="NCBI Taxonomy" id="990691"/>
    <lineage>
        <taxon>Eukaryota</taxon>
        <taxon>Fungi</taxon>
        <taxon>Dikarya</taxon>
        <taxon>Ascomycota</taxon>
        <taxon>Pezizomycotina</taxon>
        <taxon>Sordariomycetes</taxon>
        <taxon>Xylariomycetidae</taxon>
        <taxon>Amphisphaeriales</taxon>
        <taxon>Apiosporaceae</taxon>
        <taxon>Apiospora</taxon>
    </lineage>
</organism>
<keyword evidence="8" id="KW-1185">Reference proteome</keyword>
<accession>A0ABR1U868</accession>
<dbReference type="Proteomes" id="UP001444661">
    <property type="component" value="Unassembled WGS sequence"/>
</dbReference>
<keyword evidence="6" id="KW-1133">Transmembrane helix</keyword>
<name>A0ABR1U868_9PEZI</name>
<dbReference type="InterPro" id="IPR002401">
    <property type="entry name" value="Cyt_P450_E_grp-I"/>
</dbReference>
<sequence length="541" mass="61013">MFCVLVGRLESHSRSLSRTDVHAKMAAPGIAGLVGILVATYLVYQFCKAVYNISPLHPLSKIPGPWLAGATYLPEFWWDVIQNGRYTSKIVEMHRKYGPIVRISPNELHCNDINFGDEIYAVGGRKRDKPLHQVNGSILNLAEFGTVDHDLHRLRRAPVGRFFSRSMISRLQPDIKTLVRKLCDKLLAQKGQPAFDIAVAYSCFTADAISGYAFGQNFGLLDQEGWEPNFHEPTLSSLRPGLLFRFFPFLKGAAEMAVHFVDYLPESTGLFIRELQINIPRQIRQTKADLDAGVASEKEHPTIFAELYKTTDLQEDEKTVARLAAEALGIVGAGTETTSWTLAVITYHLLDEPELLERLTKELQDAQVDPMDLPHWTELEKLPFLKTVIQEGLRLSYGVSARTARVATHEDLHYRGEWAKKPLSLTIPRGYAVGMSSSVVHHDERIFPDSHRFAPDRWCEGAALWTPDVERGMFSFSKGSRSCLGMNLSLCEMNLALAALVLRVMPHMRIFETDESDLRYDHDMFIPMPKSDTKGVRITME</sequence>
<dbReference type="Pfam" id="PF00067">
    <property type="entry name" value="p450"/>
    <property type="match status" value="1"/>
</dbReference>
<dbReference type="SUPFAM" id="SSF48264">
    <property type="entry name" value="Cytochrome P450"/>
    <property type="match status" value="1"/>
</dbReference>
<protein>
    <recommendedName>
        <fullName evidence="9">Cytochrome P450</fullName>
    </recommendedName>
</protein>
<dbReference type="PRINTS" id="PR00463">
    <property type="entry name" value="EP450I"/>
</dbReference>
<reference evidence="7 8" key="1">
    <citation type="submission" date="2023-01" db="EMBL/GenBank/DDBJ databases">
        <title>Analysis of 21 Apiospora genomes using comparative genomics revels a genus with tremendous synthesis potential of carbohydrate active enzymes and secondary metabolites.</title>
        <authorList>
            <person name="Sorensen T."/>
        </authorList>
    </citation>
    <scope>NUCLEOTIDE SEQUENCE [LARGE SCALE GENOMIC DNA]</scope>
    <source>
        <strain evidence="7 8">CBS 33761</strain>
    </source>
</reference>
<evidence type="ECO:0000313" key="7">
    <source>
        <dbReference type="EMBL" id="KAK8055081.1"/>
    </source>
</evidence>
<evidence type="ECO:0000313" key="8">
    <source>
        <dbReference type="Proteomes" id="UP001444661"/>
    </source>
</evidence>
<keyword evidence="4 5" id="KW-0408">Iron</keyword>
<keyword evidence="5" id="KW-0560">Oxidoreductase</keyword>
<evidence type="ECO:0000256" key="3">
    <source>
        <dbReference type="ARBA" id="ARBA00022723"/>
    </source>
</evidence>
<dbReference type="InterPro" id="IPR017972">
    <property type="entry name" value="Cyt_P450_CS"/>
</dbReference>
<dbReference type="EMBL" id="JAQQWK010000001">
    <property type="protein sequence ID" value="KAK8055081.1"/>
    <property type="molecule type" value="Genomic_DNA"/>
</dbReference>
<comment type="caution">
    <text evidence="7">The sequence shown here is derived from an EMBL/GenBank/DDBJ whole genome shotgun (WGS) entry which is preliminary data.</text>
</comment>
<dbReference type="PROSITE" id="PS00086">
    <property type="entry name" value="CYTOCHROME_P450"/>
    <property type="match status" value="1"/>
</dbReference>
<keyword evidence="6" id="KW-0472">Membrane</keyword>
<dbReference type="Gene3D" id="1.10.630.10">
    <property type="entry name" value="Cytochrome P450"/>
    <property type="match status" value="1"/>
</dbReference>
<comment type="cofactor">
    <cofactor evidence="1">
        <name>heme</name>
        <dbReference type="ChEBI" id="CHEBI:30413"/>
    </cofactor>
</comment>
<dbReference type="CDD" id="cd11062">
    <property type="entry name" value="CYP58-like"/>
    <property type="match status" value="1"/>
</dbReference>
<keyword evidence="2 5" id="KW-0349">Heme</keyword>
<feature type="transmembrane region" description="Helical" evidence="6">
    <location>
        <begin position="21"/>
        <end position="44"/>
    </location>
</feature>
<evidence type="ECO:0000256" key="4">
    <source>
        <dbReference type="ARBA" id="ARBA00023004"/>
    </source>
</evidence>
<dbReference type="PRINTS" id="PR00385">
    <property type="entry name" value="P450"/>
</dbReference>
<dbReference type="InterPro" id="IPR050121">
    <property type="entry name" value="Cytochrome_P450_monoxygenase"/>
</dbReference>
<evidence type="ECO:0000256" key="6">
    <source>
        <dbReference type="SAM" id="Phobius"/>
    </source>
</evidence>